<dbReference type="InterPro" id="IPR035906">
    <property type="entry name" value="MetI-like_sf"/>
</dbReference>
<evidence type="ECO:0000256" key="4">
    <source>
        <dbReference type="ARBA" id="ARBA00022692"/>
    </source>
</evidence>
<evidence type="ECO:0000256" key="5">
    <source>
        <dbReference type="ARBA" id="ARBA00022989"/>
    </source>
</evidence>
<feature type="transmembrane region" description="Helical" evidence="7">
    <location>
        <begin position="182"/>
        <end position="207"/>
    </location>
</feature>
<evidence type="ECO:0000313" key="10">
    <source>
        <dbReference type="Proteomes" id="UP000517523"/>
    </source>
</evidence>
<dbReference type="PANTHER" id="PTHR43744">
    <property type="entry name" value="ABC TRANSPORTER PERMEASE PROTEIN MG189-RELATED-RELATED"/>
    <property type="match status" value="1"/>
</dbReference>
<proteinExistence type="inferred from homology"/>
<feature type="transmembrane region" description="Helical" evidence="7">
    <location>
        <begin position="109"/>
        <end position="129"/>
    </location>
</feature>
<evidence type="ECO:0000256" key="1">
    <source>
        <dbReference type="ARBA" id="ARBA00004651"/>
    </source>
</evidence>
<evidence type="ECO:0000256" key="2">
    <source>
        <dbReference type="ARBA" id="ARBA00022448"/>
    </source>
</evidence>
<keyword evidence="4 7" id="KW-0812">Transmembrane</keyword>
<gene>
    <name evidence="9" type="ORF">FHS19_003236</name>
</gene>
<dbReference type="GO" id="GO:0055085">
    <property type="term" value="P:transmembrane transport"/>
    <property type="evidence" value="ECO:0007669"/>
    <property type="project" value="InterPro"/>
</dbReference>
<feature type="transmembrane region" description="Helical" evidence="7">
    <location>
        <begin position="76"/>
        <end position="97"/>
    </location>
</feature>
<dbReference type="PANTHER" id="PTHR43744:SF12">
    <property type="entry name" value="ABC TRANSPORTER PERMEASE PROTEIN MG189-RELATED"/>
    <property type="match status" value="1"/>
</dbReference>
<feature type="transmembrane region" description="Helical" evidence="7">
    <location>
        <begin position="240"/>
        <end position="261"/>
    </location>
</feature>
<comment type="similarity">
    <text evidence="7">Belongs to the binding-protein-dependent transport system permease family.</text>
</comment>
<evidence type="ECO:0000259" key="8">
    <source>
        <dbReference type="PROSITE" id="PS50928"/>
    </source>
</evidence>
<dbReference type="GO" id="GO:0005886">
    <property type="term" value="C:plasma membrane"/>
    <property type="evidence" value="ECO:0007669"/>
    <property type="project" value="UniProtKB-SubCell"/>
</dbReference>
<organism evidence="9 10">
    <name type="scientific">Paenibacillus rhizosphaerae</name>
    <dbReference type="NCBI Taxonomy" id="297318"/>
    <lineage>
        <taxon>Bacteria</taxon>
        <taxon>Bacillati</taxon>
        <taxon>Bacillota</taxon>
        <taxon>Bacilli</taxon>
        <taxon>Bacillales</taxon>
        <taxon>Paenibacillaceae</taxon>
        <taxon>Paenibacillus</taxon>
    </lineage>
</organism>
<name>A0A839TPE7_9BACL</name>
<dbReference type="CDD" id="cd06261">
    <property type="entry name" value="TM_PBP2"/>
    <property type="match status" value="1"/>
</dbReference>
<feature type="transmembrane region" description="Helical" evidence="7">
    <location>
        <begin position="141"/>
        <end position="161"/>
    </location>
</feature>
<evidence type="ECO:0000313" key="9">
    <source>
        <dbReference type="EMBL" id="MBB3128582.1"/>
    </source>
</evidence>
<comment type="caution">
    <text evidence="9">The sequence shown here is derived from an EMBL/GenBank/DDBJ whole genome shotgun (WGS) entry which is preliminary data.</text>
</comment>
<evidence type="ECO:0000256" key="7">
    <source>
        <dbReference type="RuleBase" id="RU363032"/>
    </source>
</evidence>
<evidence type="ECO:0000256" key="6">
    <source>
        <dbReference type="ARBA" id="ARBA00023136"/>
    </source>
</evidence>
<feature type="domain" description="ABC transmembrane type-1" evidence="8">
    <location>
        <begin position="72"/>
        <end position="261"/>
    </location>
</feature>
<reference evidence="9 10" key="1">
    <citation type="submission" date="2020-08" db="EMBL/GenBank/DDBJ databases">
        <title>Genomic Encyclopedia of Type Strains, Phase III (KMG-III): the genomes of soil and plant-associated and newly described type strains.</title>
        <authorList>
            <person name="Whitman W."/>
        </authorList>
    </citation>
    <scope>NUCLEOTIDE SEQUENCE [LARGE SCALE GENOMIC DNA]</scope>
    <source>
        <strain evidence="9 10">CECT 5831</strain>
    </source>
</reference>
<dbReference type="Gene3D" id="1.10.3720.10">
    <property type="entry name" value="MetI-like"/>
    <property type="match status" value="1"/>
</dbReference>
<evidence type="ECO:0000256" key="3">
    <source>
        <dbReference type="ARBA" id="ARBA00022475"/>
    </source>
</evidence>
<feature type="transmembrane region" description="Helical" evidence="7">
    <location>
        <begin position="7"/>
        <end position="29"/>
    </location>
</feature>
<dbReference type="InterPro" id="IPR000515">
    <property type="entry name" value="MetI-like"/>
</dbReference>
<keyword evidence="3" id="KW-1003">Cell membrane</keyword>
<dbReference type="EMBL" id="JACHXJ010000002">
    <property type="protein sequence ID" value="MBB3128582.1"/>
    <property type="molecule type" value="Genomic_DNA"/>
</dbReference>
<dbReference type="Proteomes" id="UP000517523">
    <property type="component" value="Unassembled WGS sequence"/>
</dbReference>
<keyword evidence="6 7" id="KW-0472">Membrane</keyword>
<protein>
    <submittedName>
        <fullName evidence="9">Multiple sugar transport system permease protein</fullName>
    </submittedName>
</protein>
<dbReference type="AlphaFoldDB" id="A0A839TPE7"/>
<sequence>MTLQRKLMKWILTIVFAALAVGMILPFLWMTSSSFKLQSQMFQTPIDWIPNTVHFDSYIEVWAGKYPFALYYWNSIKITAISVLGTIATSALAGFAFAKLDFRGKEVMFLLYLSTMIIPTQILLVPRFILFDKLHLVDSHWAIILPGMFSVLGTFIMRQFFSTLPNEILEAAKVDGAGVFRTFWQVCLPLSKPALVSLLILSFTWHWNEYEGPLIFLRTNELYTLPLALTNFVDENTTNYTAIMAASVSALLPLILLVAFFQRWFVEGIASSAVKG</sequence>
<keyword evidence="9" id="KW-0762">Sugar transport</keyword>
<comment type="subcellular location">
    <subcellularLocation>
        <location evidence="1 7">Cell membrane</location>
        <topology evidence="1 7">Multi-pass membrane protein</topology>
    </subcellularLocation>
</comment>
<keyword evidence="5 7" id="KW-1133">Transmembrane helix</keyword>
<dbReference type="RefSeq" id="WP_183582736.1">
    <property type="nucleotide sequence ID" value="NZ_JACHXJ010000002.1"/>
</dbReference>
<dbReference type="PROSITE" id="PS50928">
    <property type="entry name" value="ABC_TM1"/>
    <property type="match status" value="1"/>
</dbReference>
<keyword evidence="2 7" id="KW-0813">Transport</keyword>
<accession>A0A839TPE7</accession>
<dbReference type="SUPFAM" id="SSF161098">
    <property type="entry name" value="MetI-like"/>
    <property type="match status" value="1"/>
</dbReference>
<dbReference type="Pfam" id="PF00528">
    <property type="entry name" value="BPD_transp_1"/>
    <property type="match status" value="1"/>
</dbReference>